<protein>
    <submittedName>
        <fullName evidence="1">Uncharacterized protein</fullName>
    </submittedName>
</protein>
<dbReference type="EMBL" id="KL596663">
    <property type="protein sequence ID" value="KER30318.1"/>
    <property type="molecule type" value="Genomic_DNA"/>
</dbReference>
<dbReference type="RefSeq" id="XP_009165960.1">
    <property type="nucleotide sequence ID" value="XM_009167696.1"/>
</dbReference>
<accession>A0A074ZSB4</accession>
<organism evidence="1 2">
    <name type="scientific">Opisthorchis viverrini</name>
    <name type="common">Southeast Asian liver fluke</name>
    <dbReference type="NCBI Taxonomy" id="6198"/>
    <lineage>
        <taxon>Eukaryota</taxon>
        <taxon>Metazoa</taxon>
        <taxon>Spiralia</taxon>
        <taxon>Lophotrochozoa</taxon>
        <taxon>Platyhelminthes</taxon>
        <taxon>Trematoda</taxon>
        <taxon>Digenea</taxon>
        <taxon>Opisthorchiida</taxon>
        <taxon>Opisthorchiata</taxon>
        <taxon>Opisthorchiidae</taxon>
        <taxon>Opisthorchis</taxon>
    </lineage>
</organism>
<gene>
    <name evidence="1" type="ORF">T265_03263</name>
</gene>
<dbReference type="CTD" id="20317450"/>
<dbReference type="AlphaFoldDB" id="A0A074ZSB4"/>
<reference evidence="1 2" key="1">
    <citation type="submission" date="2013-11" db="EMBL/GenBank/DDBJ databases">
        <title>Opisthorchis viverrini - life in the bile duct.</title>
        <authorList>
            <person name="Young N.D."/>
            <person name="Nagarajan N."/>
            <person name="Lin S.J."/>
            <person name="Korhonen P.K."/>
            <person name="Jex A.R."/>
            <person name="Hall R.S."/>
            <person name="Safavi-Hemami H."/>
            <person name="Kaewkong W."/>
            <person name="Bertrand D."/>
            <person name="Gao S."/>
            <person name="Seet Q."/>
            <person name="Wongkham S."/>
            <person name="Teh B.T."/>
            <person name="Wongkham C."/>
            <person name="Intapan P.M."/>
            <person name="Maleewong W."/>
            <person name="Yang X."/>
            <person name="Hu M."/>
            <person name="Wang Z."/>
            <person name="Hofmann A."/>
            <person name="Sternberg P.W."/>
            <person name="Tan P."/>
            <person name="Wang J."/>
            <person name="Gasser R.B."/>
        </authorList>
    </citation>
    <scope>NUCLEOTIDE SEQUENCE [LARGE SCALE GENOMIC DNA]</scope>
</reference>
<evidence type="ECO:0000313" key="1">
    <source>
        <dbReference type="EMBL" id="KER30318.1"/>
    </source>
</evidence>
<evidence type="ECO:0000313" key="2">
    <source>
        <dbReference type="Proteomes" id="UP000054324"/>
    </source>
</evidence>
<dbReference type="Proteomes" id="UP000054324">
    <property type="component" value="Unassembled WGS sequence"/>
</dbReference>
<keyword evidence="2" id="KW-1185">Reference proteome</keyword>
<dbReference type="KEGG" id="ovi:T265_03263"/>
<dbReference type="GeneID" id="20317450"/>
<name>A0A074ZSB4_OPIVI</name>
<proteinExistence type="predicted"/>
<sequence length="112" mass="12587">MDFKRRQADFFILSKLKLSYSQTSVVVVAWVCFSLGRNLKEVGFFTGFATTLSTSSVAGSEEQQTGEDCLLTTARSPSTRSHPTQSPAGKLYLEVVWQVKRRKDMDVTRQES</sequence>